<feature type="transmembrane region" description="Helical" evidence="11">
    <location>
        <begin position="1866"/>
        <end position="1884"/>
    </location>
</feature>
<feature type="region of interest" description="Disordered" evidence="10">
    <location>
        <begin position="366"/>
        <end position="428"/>
    </location>
</feature>
<feature type="compositionally biased region" description="Acidic residues" evidence="10">
    <location>
        <begin position="417"/>
        <end position="428"/>
    </location>
</feature>
<evidence type="ECO:0000256" key="2">
    <source>
        <dbReference type="ARBA" id="ARBA00007821"/>
    </source>
</evidence>
<accession>A0A9N9ZYR0</accession>
<feature type="transmembrane region" description="Helical" evidence="11">
    <location>
        <begin position="611"/>
        <end position="630"/>
    </location>
</feature>
<keyword evidence="3" id="KW-0813">Transport</keyword>
<feature type="transmembrane region" description="Helical" evidence="11">
    <location>
        <begin position="716"/>
        <end position="737"/>
    </location>
</feature>
<evidence type="ECO:0000256" key="5">
    <source>
        <dbReference type="ARBA" id="ARBA00022692"/>
    </source>
</evidence>
<feature type="transmembrane region" description="Helical" evidence="11">
    <location>
        <begin position="849"/>
        <end position="874"/>
    </location>
</feature>
<dbReference type="InterPro" id="IPR056769">
    <property type="entry name" value="Piezo_TM1-24"/>
</dbReference>
<feature type="transmembrane region" description="Helical" evidence="11">
    <location>
        <begin position="2164"/>
        <end position="2184"/>
    </location>
</feature>
<feature type="domain" description="Piezo THU9 and anchor" evidence="16">
    <location>
        <begin position="2058"/>
        <end position="2294"/>
    </location>
</feature>
<feature type="transmembrane region" description="Helical" evidence="11">
    <location>
        <begin position="2196"/>
        <end position="2215"/>
    </location>
</feature>
<feature type="transmembrane region" description="Helical" evidence="11">
    <location>
        <begin position="1029"/>
        <end position="1044"/>
    </location>
</feature>
<reference evidence="17" key="1">
    <citation type="submission" date="2021-12" db="EMBL/GenBank/DDBJ databases">
        <authorList>
            <person name="King R."/>
        </authorList>
    </citation>
    <scope>NUCLEOTIDE SEQUENCE</scope>
</reference>
<dbReference type="InterPro" id="IPR027272">
    <property type="entry name" value="Piezo"/>
</dbReference>
<proteinExistence type="inferred from homology"/>
<organism evidence="17 18">
    <name type="scientific">Bemisia tabaci</name>
    <name type="common">Sweetpotato whitefly</name>
    <name type="synonym">Aleurodes tabaci</name>
    <dbReference type="NCBI Taxonomy" id="7038"/>
    <lineage>
        <taxon>Eukaryota</taxon>
        <taxon>Metazoa</taxon>
        <taxon>Ecdysozoa</taxon>
        <taxon>Arthropoda</taxon>
        <taxon>Hexapoda</taxon>
        <taxon>Insecta</taxon>
        <taxon>Pterygota</taxon>
        <taxon>Neoptera</taxon>
        <taxon>Paraneoptera</taxon>
        <taxon>Hemiptera</taxon>
        <taxon>Sternorrhyncha</taxon>
        <taxon>Aleyrodoidea</taxon>
        <taxon>Aleyrodidae</taxon>
        <taxon>Aleyrodinae</taxon>
        <taxon>Bemisia</taxon>
    </lineage>
</organism>
<dbReference type="Proteomes" id="UP001152759">
    <property type="component" value="Chromosome 1"/>
</dbReference>
<feature type="transmembrane region" description="Helical" evidence="11">
    <location>
        <begin position="271"/>
        <end position="290"/>
    </location>
</feature>
<dbReference type="Pfam" id="PF15917">
    <property type="entry name" value="Piezo_TM25-28"/>
    <property type="match status" value="1"/>
</dbReference>
<evidence type="ECO:0000313" key="17">
    <source>
        <dbReference type="EMBL" id="CAH0380581.1"/>
    </source>
</evidence>
<feature type="region of interest" description="Disordered" evidence="10">
    <location>
        <begin position="1545"/>
        <end position="1572"/>
    </location>
</feature>
<dbReference type="GO" id="GO:0005886">
    <property type="term" value="C:plasma membrane"/>
    <property type="evidence" value="ECO:0007669"/>
    <property type="project" value="UniProtKB-SubCell"/>
</dbReference>
<feature type="region of interest" description="Disordered" evidence="10">
    <location>
        <begin position="2635"/>
        <end position="2654"/>
    </location>
</feature>
<feature type="transmembrane region" description="Helical" evidence="11">
    <location>
        <begin position="1180"/>
        <end position="1197"/>
    </location>
</feature>
<evidence type="ECO:0000313" key="18">
    <source>
        <dbReference type="Proteomes" id="UP001152759"/>
    </source>
</evidence>
<evidence type="ECO:0000256" key="9">
    <source>
        <dbReference type="ARBA" id="ARBA00023303"/>
    </source>
</evidence>
<dbReference type="Pfam" id="PF23188">
    <property type="entry name" value="THU_Piezo1"/>
    <property type="match status" value="1"/>
</dbReference>
<keyword evidence="9" id="KW-0407">Ion channel</keyword>
<feature type="transmembrane region" description="Helical" evidence="11">
    <location>
        <begin position="1203"/>
        <end position="1224"/>
    </location>
</feature>
<evidence type="ECO:0000259" key="14">
    <source>
        <dbReference type="Pfam" id="PF23188"/>
    </source>
</evidence>
<evidence type="ECO:0000256" key="7">
    <source>
        <dbReference type="ARBA" id="ARBA00023065"/>
    </source>
</evidence>
<dbReference type="InterPro" id="IPR031334">
    <property type="entry name" value="Piezo_cap_dom"/>
</dbReference>
<feature type="transmembrane region" description="Helical" evidence="11">
    <location>
        <begin position="2099"/>
        <end position="2120"/>
    </location>
</feature>
<feature type="transmembrane region" description="Helical" evidence="11">
    <location>
        <begin position="40"/>
        <end position="65"/>
    </location>
</feature>
<keyword evidence="7" id="KW-0406">Ion transport</keyword>
<gene>
    <name evidence="17" type="ORF">BEMITA_LOCUS317</name>
</gene>
<feature type="compositionally biased region" description="Basic and acidic residues" evidence="10">
    <location>
        <begin position="758"/>
        <end position="777"/>
    </location>
</feature>
<feature type="domain" description="Piezo TM25-28" evidence="13">
    <location>
        <begin position="1160"/>
        <end position="1440"/>
    </location>
</feature>
<dbReference type="InterPro" id="IPR056770">
    <property type="entry name" value="Piezo_THU9_anchor"/>
</dbReference>
<feature type="compositionally biased region" description="Polar residues" evidence="10">
    <location>
        <begin position="1556"/>
        <end position="1568"/>
    </location>
</feature>
<feature type="transmembrane region" description="Helical" evidence="11">
    <location>
        <begin position="207"/>
        <end position="229"/>
    </location>
</feature>
<feature type="transmembrane region" description="Helical" evidence="11">
    <location>
        <begin position="2272"/>
        <end position="2295"/>
    </location>
</feature>
<evidence type="ECO:0000259" key="15">
    <source>
        <dbReference type="Pfam" id="PF24871"/>
    </source>
</evidence>
<feature type="region of interest" description="Disordered" evidence="10">
    <location>
        <begin position="758"/>
        <end position="800"/>
    </location>
</feature>
<dbReference type="PANTHER" id="PTHR47049">
    <property type="entry name" value="PIEZO-TYPE MECHANOSENSITIVE ION CHANNEL HOMOLOG"/>
    <property type="match status" value="1"/>
</dbReference>
<feature type="non-terminal residue" evidence="17">
    <location>
        <position position="1"/>
    </location>
</feature>
<protein>
    <recommendedName>
        <fullName evidence="19">Piezo-type mechanosensitive ion channel component</fullName>
    </recommendedName>
</protein>
<feature type="transmembrane region" description="Helical" evidence="11">
    <location>
        <begin position="636"/>
        <end position="659"/>
    </location>
</feature>
<feature type="compositionally biased region" description="Basic and acidic residues" evidence="10">
    <location>
        <begin position="1602"/>
        <end position="1611"/>
    </location>
</feature>
<feature type="domain" description="Piezo non-specific cation channel cap" evidence="12">
    <location>
        <begin position="2331"/>
        <end position="2636"/>
    </location>
</feature>
<feature type="compositionally biased region" description="Basic residues" evidence="10">
    <location>
        <begin position="1642"/>
        <end position="1658"/>
    </location>
</feature>
<feature type="transmembrane region" description="Helical" evidence="11">
    <location>
        <begin position="1840"/>
        <end position="1859"/>
    </location>
</feature>
<evidence type="ECO:0008006" key="19">
    <source>
        <dbReference type="Google" id="ProtNLM"/>
    </source>
</evidence>
<feature type="transmembrane region" description="Helical" evidence="11">
    <location>
        <begin position="1051"/>
        <end position="1074"/>
    </location>
</feature>
<keyword evidence="8 11" id="KW-0472">Membrane</keyword>
<evidence type="ECO:0000256" key="11">
    <source>
        <dbReference type="SAM" id="Phobius"/>
    </source>
</evidence>
<feature type="transmembrane region" description="Helical" evidence="11">
    <location>
        <begin position="1916"/>
        <end position="1934"/>
    </location>
</feature>
<feature type="transmembrane region" description="Helical" evidence="11">
    <location>
        <begin position="12"/>
        <end position="28"/>
    </location>
</feature>
<name>A0A9N9ZYR0_BEMTA</name>
<feature type="transmembrane region" description="Helical" evidence="11">
    <location>
        <begin position="464"/>
        <end position="484"/>
    </location>
</feature>
<dbReference type="InterPro" id="IPR031805">
    <property type="entry name" value="Piezo_TM25-28"/>
</dbReference>
<comment type="similarity">
    <text evidence="2">Belongs to the PIEZO (TC 1.A.75) family.</text>
</comment>
<dbReference type="Pfam" id="PF12166">
    <property type="entry name" value="Piezo_cap"/>
    <property type="match status" value="1"/>
</dbReference>
<feature type="transmembrane region" description="Helical" evidence="11">
    <location>
        <begin position="2059"/>
        <end position="2079"/>
    </location>
</feature>
<dbReference type="EMBL" id="OU963862">
    <property type="protein sequence ID" value="CAH0380581.1"/>
    <property type="molecule type" value="Genomic_DNA"/>
</dbReference>
<dbReference type="Pfam" id="PF24871">
    <property type="entry name" value="Piezo_TM1-24"/>
    <property type="match status" value="2"/>
</dbReference>
<keyword evidence="5 11" id="KW-0812">Transmembrane</keyword>
<keyword evidence="4" id="KW-1003">Cell membrane</keyword>
<keyword evidence="18" id="KW-1185">Reference proteome</keyword>
<sequence length="2654" mass="305935">FVLGVCLKQNALCTVYLLILLVIPFIPVPTHVSMRKHSGWFLKLVIVLSVILLLAQLAFQVVLLIMVPYGSIIEKNCQGSEPIFRYIGFIRLNGLSLSQFIIRVSPEFIMFFSSITIQVLCHKINNVKDLVFDKSDPEDSITTDERTNSSFFQRNKYTFLTAIGKYLCLLLLCLAGILRPTVINAIYFLIFLFCVTWWAFNRESKKLFAVLCRFSMLCIFVQLLAVYFYQIPWFQEQIPVDTLLAKLTGLYILVVTDCSDPRVYQISTSEAWPSFALPFVLVTLFYILWFESSLLLSKEYELELQKLEKAKKYKLSGKPGSLHRISTNRWRSATRKVRINSEDDSDESSDISDAAEDIEVHFKPHTSRAIDNEIPTEHTPLIRNHESIRSRSRLRPESAAASHNKDAISDGQRSDIVTEDASDAEEDMSPSMAEYLMDALMTISHFVTRTSYIATNIIMMSWSIMFHSWLTFVLLIWAIILWMLPNQRKIMLRSSPFLVLYAELLLLSQYLYELGFLDLEHLGHDNIKNADKNSPVPVKNILIKTLFTSMFLLTLRQYIEEKREAKKVSAVAGMMAPLQDFVVETHSAMDPGVHTKGSQVMKQVGERIRSFLTKFWIWVVAQILFAIGIMGDRMTIFRIIYMALALVFILTFQLSWHIWRKMMYEFWLTVIIYSMIVLVSVYTYQFDHFKEYWTNIGISPELQLDIGLELFDTTELFVRLLTPTFFVIITCIQLYYFHKDFLAISDIKSRGTSIARDRSRSVASRSRSDAEDSKFSDRTSSAEPHVTDMEQEEDENKDSTPRFNLLKNGLMNLQWRFLWDNIKSMLLQFIELFWLYLELHMIKIILLSVMFLAVFDACALHLVFVLLAVIATVLTRKIQVLIIHIMTIIIAVFLLLKMIYQIQYISHDTWNINCTTREGNLTMYNSAELLGFYKTNSTRKLPTLLKGYICIIIITTLFTVVMIRQKYQRHLKGRPLSRPFNLFPRITYRDADRNLTCFIKYLLNFFFYRFGVEVTLISIVLVVSNRMDIYALIYSVWLIIFVSLKQDTRKTVWLCFIIFMVFLIPLQYTLVVALPPYQCFGFPWCNIDSTLLHNLRVWLFLADESRNTKKVSRVLCDFILLLIASRQAVVFRIEKRHQGLDYVGGSNESIIHLIDEPNFQNPTPDFISSARGWLDIGKRIFVQGFLWLTLAFIFLTGTHRITFFSLGYLIGAFIFLWLGNDLYLRPIRIILKWWDYLILYNVLVILSKTLLQIPACLFIKVMQEKFCWLTQLLEISCINKLQSDFEFKVGPGIGDLKSDAVNYEGLAWDGFTFLLLIIQRRLFNSYYFFHVIDETKAMAILASRGAELIEELSQKQIQEQQETERKILEKIKYKMDRIKASQKRIQGPNYKEPATHYLGHYYPWRPIPGPKFRRLSATTNRAAIRSGDYYMFDDVDEELDLISEGKSESKESFYGEGKPTEPTVSELLTAVMKTDIQKTVAEQEKIRKKTISDTTKERKMWLQRSSSDKASLPSRRHSVPLMSTASPSDSDEKVAWRSLTSLAKCSKSASHDSKPPSGSYNTSPSSEEVFSCSPCDSEMIKSTEPECKIGGIECLAEKKKKSTVDKPDSRSKKPTTFTVTADIERHPQFDEEPQPSTSKGTTSHHRRGPKIFLRKKQKSSPPEPSKDPPDEDETSKSLSSDGDKQTCGQKLILYLKFVWHFINSVMVSLTKWLNKFSRDYRYVIRTLSVEKKLLKEKKNFGIGVRTGKYTMWQPLAIDVVPKSSYSGYNSIEGTETLEMNAFVDSGERPAQVEELENKREMSAADQPPIVRLILALWFAGISHSELVCYFMIFIHHIESATILSLPLPLMVFLWGTLTVPRPTKTFWVTIIAYTEVMIVIKSVFQLELIPWNQGVVPENLPFYAPRIIGIERQINFATYDLFLLLVVFFHRWMLKSLGLWTSTMDIKKVYDEIDKNDNKPVNLEESKQKSQQTPALLDVPCNTQTFEVATIDTDGKNYALLEAEDKLAKARIIILKHTFADPCMLYPKIIYLSLKKHLSPMKIFFQQLLTSSLRVTADVYTLMFFCDFFNLLVVIFGVASFGSQLGDGGISQYFQENKIPFAFLVMLIIQFGLIIVDRTLYLRKYIFGKIIFQYFLIIGVHVWMFFILPAVTERKFNATLPPQMWYLVKCLYLLLSAYQIRSGYPTRILGNCLCKNYNILNLILFKIFMLIPFVFELRALMDWVWTDTSMSLNDWLTLEDIFAHIFQLKCLRRLEAEYPSPRGAKTSAFTKYLVGGGCLVALIAVIWFPLVLFSLGNTVGEPNLPYEFKMDIRIGSFEPIYSMSAQSGSIVKFTPQDWTKMASVYKKSRAAQNFLSNYDWEDVGVVKLSVNSASLWTISPPGKQSMIEQLTGKDDSVDIKLTWTIQRLSTDPEHPSTVSGKQDVQLDKIMRINITKMLENQEKAVDIPEILPKFIKITGPGSTYPVNQLMMNEDRRENVPEKNYVDITLQLHSWPPDNSTNFSWSASEDCSILPDAIFLNDIPLNSCPNSANATITLYTFNDKAFPATLNLISGKGIIGLYTTFVIVVHTFVRGFFTGISFKIMFDDVPNVDRILQLCLDIYLVRESGELDLEEDLFAKLVFLYRSPETLIKWTRPPEEVPPEEDPEKLPQLSH</sequence>
<dbReference type="InterPro" id="IPR056768">
    <property type="entry name" value="THU_Piezo"/>
</dbReference>
<feature type="transmembrane region" description="Helical" evidence="11">
    <location>
        <begin position="157"/>
        <end position="177"/>
    </location>
</feature>
<evidence type="ECO:0000256" key="4">
    <source>
        <dbReference type="ARBA" id="ARBA00022475"/>
    </source>
</evidence>
<feature type="region of interest" description="Disordered" evidence="10">
    <location>
        <begin position="1599"/>
        <end position="1684"/>
    </location>
</feature>
<dbReference type="GO" id="GO:0008381">
    <property type="term" value="F:mechanosensitive monoatomic ion channel activity"/>
    <property type="evidence" value="ECO:0007669"/>
    <property type="project" value="InterPro"/>
</dbReference>
<feature type="transmembrane region" description="Helical" evidence="11">
    <location>
        <begin position="1111"/>
        <end position="1129"/>
    </location>
</feature>
<feature type="transmembrane region" description="Helical" evidence="11">
    <location>
        <begin position="2132"/>
        <end position="2152"/>
    </location>
</feature>
<dbReference type="PANTHER" id="PTHR47049:SF2">
    <property type="entry name" value="PIEZO-TYPE MECHANOSENSITIVE ION CHANNEL HOMOLOG"/>
    <property type="match status" value="1"/>
</dbReference>
<feature type="region of interest" description="Disordered" evidence="10">
    <location>
        <begin position="1497"/>
        <end position="1533"/>
    </location>
</feature>
<feature type="transmembrane region" description="Helical" evidence="11">
    <location>
        <begin position="1001"/>
        <end position="1023"/>
    </location>
</feature>
<evidence type="ECO:0000256" key="3">
    <source>
        <dbReference type="ARBA" id="ARBA00022448"/>
    </source>
</evidence>
<evidence type="ECO:0000256" key="1">
    <source>
        <dbReference type="ARBA" id="ARBA00004651"/>
    </source>
</evidence>
<evidence type="ECO:0000256" key="10">
    <source>
        <dbReference type="SAM" id="MobiDB-lite"/>
    </source>
</evidence>
<evidence type="ECO:0000256" key="8">
    <source>
        <dbReference type="ARBA" id="ARBA00023136"/>
    </source>
</evidence>
<comment type="subcellular location">
    <subcellularLocation>
        <location evidence="1">Cell membrane</location>
        <topology evidence="1">Multi-pass membrane protein</topology>
    </subcellularLocation>
</comment>
<evidence type="ECO:0000256" key="6">
    <source>
        <dbReference type="ARBA" id="ARBA00022989"/>
    </source>
</evidence>
<feature type="transmembrane region" description="Helical" evidence="11">
    <location>
        <begin position="183"/>
        <end position="200"/>
    </location>
</feature>
<feature type="transmembrane region" description="Helical" evidence="11">
    <location>
        <begin position="881"/>
        <end position="900"/>
    </location>
</feature>
<keyword evidence="6 11" id="KW-1133">Transmembrane helix</keyword>
<feature type="domain" description="Piezo transmembrane helical unit" evidence="14">
    <location>
        <begin position="1821"/>
        <end position="1941"/>
    </location>
</feature>
<evidence type="ECO:0000259" key="16">
    <source>
        <dbReference type="Pfam" id="PF24874"/>
    </source>
</evidence>
<evidence type="ECO:0000259" key="12">
    <source>
        <dbReference type="Pfam" id="PF12166"/>
    </source>
</evidence>
<feature type="transmembrane region" description="Helical" evidence="11">
    <location>
        <begin position="1236"/>
        <end position="1255"/>
    </location>
</feature>
<feature type="domain" description="Piezo TM1-24" evidence="15">
    <location>
        <begin position="388"/>
        <end position="742"/>
    </location>
</feature>
<dbReference type="Pfam" id="PF24874">
    <property type="entry name" value="Piezo_THU9_anchor"/>
    <property type="match status" value="1"/>
</dbReference>
<feature type="transmembrane region" description="Helical" evidence="11">
    <location>
        <begin position="945"/>
        <end position="963"/>
    </location>
</feature>
<evidence type="ECO:0000259" key="13">
    <source>
        <dbReference type="Pfam" id="PF15917"/>
    </source>
</evidence>
<feature type="domain" description="Piezo TM1-24" evidence="15">
    <location>
        <begin position="9"/>
        <end position="353"/>
    </location>
</feature>
<feature type="transmembrane region" description="Helical" evidence="11">
    <location>
        <begin position="666"/>
        <end position="684"/>
    </location>
</feature>